<gene>
    <name evidence="2" type="ORF">H8E23_16380</name>
</gene>
<dbReference type="EMBL" id="JACNJH010000237">
    <property type="protein sequence ID" value="MBC8362962.1"/>
    <property type="molecule type" value="Genomic_DNA"/>
</dbReference>
<dbReference type="SUPFAM" id="SSF52540">
    <property type="entry name" value="P-loop containing nucleoside triphosphate hydrolases"/>
    <property type="match status" value="1"/>
</dbReference>
<dbReference type="GO" id="GO:0016887">
    <property type="term" value="F:ATP hydrolysis activity"/>
    <property type="evidence" value="ECO:0007669"/>
    <property type="project" value="InterPro"/>
</dbReference>
<reference evidence="2 3" key="1">
    <citation type="submission" date="2020-08" db="EMBL/GenBank/DDBJ databases">
        <title>Bridging the membrane lipid divide: bacteria of the FCB group superphylum have the potential to synthesize archaeal ether lipids.</title>
        <authorList>
            <person name="Villanueva L."/>
            <person name="Von Meijenfeldt F.A.B."/>
            <person name="Westbye A.B."/>
            <person name="Yadav S."/>
            <person name="Hopmans E.C."/>
            <person name="Dutilh B.E."/>
            <person name="Sinninghe Damste J.S."/>
        </authorList>
    </citation>
    <scope>NUCLEOTIDE SEQUENCE [LARGE SCALE GENOMIC DNA]</scope>
    <source>
        <strain evidence="2">NIOZ-UU30</strain>
    </source>
</reference>
<dbReference type="InterPro" id="IPR027417">
    <property type="entry name" value="P-loop_NTPase"/>
</dbReference>
<dbReference type="PIRSF" id="PIRSF029347">
    <property type="entry name" value="RecF"/>
    <property type="match status" value="1"/>
</dbReference>
<dbReference type="AlphaFoldDB" id="A0A8J6TK07"/>
<sequence>MKPNLSLASFCLKNFKAVQHSKTIRFTPLTVFIGNNGSGKSSIVEALETFQAIVLSGLDEAMIPWYGFEYIWNKAKEHKAIKDKVSNPMTFTFHGKAEDEKLKFHLEVVADSTFNRIYFQDYKAAYNSGELTSMHKFISKGEITDPKLKTFASDWQFLRLDPYLMTEPMPQKRASGAIKLNHTGSNIAEYLQTIRDQDLQAFNGIIEALKGVLPFAEDLQPAITSELDRKVYLSMSEENIADKLPGWLLSTGTLRILALLALLHHPTPPGVIIIEEIENGLDPRTVHMLVDEIRHFVESGLGQVVVTTHSPYLLDLLKLSQIVVVERDASGSPVFTRPASQRSLEEWAQKFSPGKLYTMGKLKRN</sequence>
<dbReference type="Pfam" id="PF13304">
    <property type="entry name" value="AAA_21"/>
    <property type="match status" value="1"/>
</dbReference>
<dbReference type="CDD" id="cd00267">
    <property type="entry name" value="ABC_ATPase"/>
    <property type="match status" value="1"/>
</dbReference>
<dbReference type="PANTHER" id="PTHR40396:SF1">
    <property type="entry name" value="ATPASE AAA-TYPE CORE DOMAIN-CONTAINING PROTEIN"/>
    <property type="match status" value="1"/>
</dbReference>
<organism evidence="2 3">
    <name type="scientific">Candidatus Desulfatibia profunda</name>
    <dbReference type="NCBI Taxonomy" id="2841695"/>
    <lineage>
        <taxon>Bacteria</taxon>
        <taxon>Pseudomonadati</taxon>
        <taxon>Thermodesulfobacteriota</taxon>
        <taxon>Desulfobacteria</taxon>
        <taxon>Desulfobacterales</taxon>
        <taxon>Desulfobacterales incertae sedis</taxon>
        <taxon>Candidatus Desulfatibia</taxon>
    </lineage>
</organism>
<feature type="domain" description="ATPase AAA-type core" evidence="1">
    <location>
        <begin position="29"/>
        <end position="315"/>
    </location>
</feature>
<name>A0A8J6TK07_9BACT</name>
<proteinExistence type="predicted"/>
<dbReference type="InterPro" id="IPR003959">
    <property type="entry name" value="ATPase_AAA_core"/>
</dbReference>
<dbReference type="Gene3D" id="3.40.50.300">
    <property type="entry name" value="P-loop containing nucleotide triphosphate hydrolases"/>
    <property type="match status" value="1"/>
</dbReference>
<evidence type="ECO:0000313" key="2">
    <source>
        <dbReference type="EMBL" id="MBC8362962.1"/>
    </source>
</evidence>
<dbReference type="GO" id="GO:0005524">
    <property type="term" value="F:ATP binding"/>
    <property type="evidence" value="ECO:0007669"/>
    <property type="project" value="InterPro"/>
</dbReference>
<comment type="caution">
    <text evidence="2">The sequence shown here is derived from an EMBL/GenBank/DDBJ whole genome shotgun (WGS) entry which is preliminary data.</text>
</comment>
<evidence type="ECO:0000313" key="3">
    <source>
        <dbReference type="Proteomes" id="UP000603434"/>
    </source>
</evidence>
<dbReference type="PANTHER" id="PTHR40396">
    <property type="entry name" value="ATPASE-LIKE PROTEIN"/>
    <property type="match status" value="1"/>
</dbReference>
<accession>A0A8J6TK07</accession>
<evidence type="ECO:0000259" key="1">
    <source>
        <dbReference type="Pfam" id="PF13304"/>
    </source>
</evidence>
<dbReference type="InterPro" id="IPR014555">
    <property type="entry name" value="RecF-like"/>
</dbReference>
<dbReference type="Proteomes" id="UP000603434">
    <property type="component" value="Unassembled WGS sequence"/>
</dbReference>
<protein>
    <submittedName>
        <fullName evidence="2">AAA family ATPase</fullName>
    </submittedName>
</protein>